<dbReference type="Proteomes" id="UP000504610">
    <property type="component" value="Chromosome 2"/>
</dbReference>
<name>A0A9W3D9E5_RAPSA</name>
<evidence type="ECO:0000256" key="5">
    <source>
        <dbReference type="ARBA" id="ARBA00022777"/>
    </source>
</evidence>
<evidence type="ECO:0000256" key="1">
    <source>
        <dbReference type="ARBA" id="ARBA00008941"/>
    </source>
</evidence>
<evidence type="ECO:0000313" key="8">
    <source>
        <dbReference type="RefSeq" id="XP_056860318.1"/>
    </source>
</evidence>
<reference evidence="7" key="1">
    <citation type="journal article" date="2019" name="Database">
        <title>The radish genome database (RadishGD): an integrated information resource for radish genomics.</title>
        <authorList>
            <person name="Yu H.J."/>
            <person name="Baek S."/>
            <person name="Lee Y.J."/>
            <person name="Cho A."/>
            <person name="Mun J.H."/>
        </authorList>
    </citation>
    <scope>NUCLEOTIDE SEQUENCE [LARGE SCALE GENOMIC DNA]</scope>
    <source>
        <strain evidence="7">cv. WK10039</strain>
    </source>
</reference>
<proteinExistence type="inferred from homology"/>
<sequence length="204" mass="22339">MRGFSIAKGILIICGVPDDGAHVTADVTCDRALNHLLVLVDPERLGVLLDGFDVGVGTEEDVIELRLLLVETLITKKKKGGDFVDFEILYECEKLEDQRLINDICRNGDSVLHLIVKRSAKVRAKPVDKSFELSIVAPPQARVVTQRKQFSVEPLIVNPKVKLSPVVKDMISSASDGLRSENPLVRSREGTGGAYFMQASSGNK</sequence>
<keyword evidence="4" id="KW-0547">Nucleotide-binding</keyword>
<dbReference type="KEGG" id="rsz:130508696"/>
<organism evidence="7 8">
    <name type="scientific">Raphanus sativus</name>
    <name type="common">Radish</name>
    <name type="synonym">Raphanus raphanistrum var. sativus</name>
    <dbReference type="NCBI Taxonomy" id="3726"/>
    <lineage>
        <taxon>Eukaryota</taxon>
        <taxon>Viridiplantae</taxon>
        <taxon>Streptophyta</taxon>
        <taxon>Embryophyta</taxon>
        <taxon>Tracheophyta</taxon>
        <taxon>Spermatophyta</taxon>
        <taxon>Magnoliopsida</taxon>
        <taxon>eudicotyledons</taxon>
        <taxon>Gunneridae</taxon>
        <taxon>Pentapetalae</taxon>
        <taxon>rosids</taxon>
        <taxon>malvids</taxon>
        <taxon>Brassicales</taxon>
        <taxon>Brassicaceae</taxon>
        <taxon>Brassiceae</taxon>
        <taxon>Raphanus</taxon>
    </lineage>
</organism>
<reference evidence="8" key="2">
    <citation type="submission" date="2025-08" db="UniProtKB">
        <authorList>
            <consortium name="RefSeq"/>
        </authorList>
    </citation>
    <scope>IDENTIFICATION</scope>
    <source>
        <tissue evidence="8">Leaf</tissue>
    </source>
</reference>
<evidence type="ECO:0000313" key="7">
    <source>
        <dbReference type="Proteomes" id="UP000504610"/>
    </source>
</evidence>
<comment type="similarity">
    <text evidence="1">Belongs to the PI3/PI4-kinase family. Type II PI4K subfamily.</text>
</comment>
<dbReference type="GO" id="GO:0004430">
    <property type="term" value="F:1-phosphatidylinositol 4-kinase activity"/>
    <property type="evidence" value="ECO:0007669"/>
    <property type="project" value="UniProtKB-EC"/>
</dbReference>
<dbReference type="InterPro" id="IPR044571">
    <property type="entry name" value="P4KG1-8"/>
</dbReference>
<evidence type="ECO:0000256" key="6">
    <source>
        <dbReference type="ARBA" id="ARBA00022840"/>
    </source>
</evidence>
<evidence type="ECO:0000256" key="3">
    <source>
        <dbReference type="ARBA" id="ARBA00022679"/>
    </source>
</evidence>
<dbReference type="RefSeq" id="XP_056860318.1">
    <property type="nucleotide sequence ID" value="XM_057004338.1"/>
</dbReference>
<dbReference type="GeneID" id="130508696"/>
<gene>
    <name evidence="8" type="primary">LOC130508696</name>
</gene>
<dbReference type="AlphaFoldDB" id="A0A9W3D9E5"/>
<keyword evidence="6" id="KW-0067">ATP-binding</keyword>
<accession>A0A9W3D9E5</accession>
<dbReference type="GO" id="GO:0005524">
    <property type="term" value="F:ATP binding"/>
    <property type="evidence" value="ECO:0007669"/>
    <property type="project" value="UniProtKB-KW"/>
</dbReference>
<dbReference type="PANTHER" id="PTHR45800">
    <property type="entry name" value="PHOSPHATIDYLINOSITOL 4-KINASE GAMMA"/>
    <property type="match status" value="1"/>
</dbReference>
<keyword evidence="3" id="KW-0808">Transferase</keyword>
<keyword evidence="7" id="KW-1185">Reference proteome</keyword>
<evidence type="ECO:0000256" key="2">
    <source>
        <dbReference type="ARBA" id="ARBA00012169"/>
    </source>
</evidence>
<protein>
    <recommendedName>
        <fullName evidence="2">1-phosphatidylinositol 4-kinase</fullName>
        <ecNumber evidence="2">2.7.1.67</ecNumber>
    </recommendedName>
</protein>
<keyword evidence="5" id="KW-0418">Kinase</keyword>
<dbReference type="OrthoDB" id="5839at2759"/>
<evidence type="ECO:0000256" key="4">
    <source>
        <dbReference type="ARBA" id="ARBA00022741"/>
    </source>
</evidence>
<dbReference type="EC" id="2.7.1.67" evidence="2"/>
<dbReference type="PANTHER" id="PTHR45800:SF24">
    <property type="entry name" value="PHOSPHATIDYLINOSITOL 4-KINASE GAMMA 4"/>
    <property type="match status" value="1"/>
</dbReference>